<dbReference type="InterPro" id="IPR025549">
    <property type="entry name" value="YjzC"/>
</dbReference>
<keyword evidence="3" id="KW-1185">Reference proteome</keyword>
<dbReference type="AlphaFoldDB" id="A0A2S5G7J1"/>
<dbReference type="EMBL" id="PREZ01000008">
    <property type="protein sequence ID" value="PPA68925.1"/>
    <property type="molecule type" value="Genomic_DNA"/>
</dbReference>
<evidence type="ECO:0000256" key="1">
    <source>
        <dbReference type="SAM" id="MobiDB-lite"/>
    </source>
</evidence>
<comment type="caution">
    <text evidence="2">The sequence shown here is derived from an EMBL/GenBank/DDBJ whole genome shotgun (WGS) entry which is preliminary data.</text>
</comment>
<reference evidence="2 3" key="1">
    <citation type="submission" date="2018-02" db="EMBL/GenBank/DDBJ databases">
        <title>Jeotgalibacillus proteolyticum sp. nov. a protease producing bacterium isolated from ocean sediments of Laizhou Bay.</title>
        <authorList>
            <person name="Li Y."/>
        </authorList>
    </citation>
    <scope>NUCLEOTIDE SEQUENCE [LARGE SCALE GENOMIC DNA]</scope>
    <source>
        <strain evidence="2 3">22-7</strain>
    </source>
</reference>
<feature type="region of interest" description="Disordered" evidence="1">
    <location>
        <begin position="410"/>
        <end position="431"/>
    </location>
</feature>
<dbReference type="Pfam" id="PF10720">
    <property type="entry name" value="DUF2515"/>
    <property type="match status" value="1"/>
</dbReference>
<organism evidence="2 3">
    <name type="scientific">Jeotgalibacillus proteolyticus</name>
    <dbReference type="NCBI Taxonomy" id="2082395"/>
    <lineage>
        <taxon>Bacteria</taxon>
        <taxon>Bacillati</taxon>
        <taxon>Bacillota</taxon>
        <taxon>Bacilli</taxon>
        <taxon>Bacillales</taxon>
        <taxon>Caryophanaceae</taxon>
        <taxon>Jeotgalibacillus</taxon>
    </lineage>
</organism>
<accession>A0A2S5G7J1</accession>
<protein>
    <submittedName>
        <fullName evidence="2">DUF2515 domain-containing protein</fullName>
    </submittedName>
</protein>
<sequence>MKEGRGSSYTLSKEERDMIAKWKSHNQIKHKPELNEKEKELVKEINKKTSMLNQTNVTRTQAYFDFYQRHPEIHWALLAHLVSRNGGWSMTDLKGNLLEFVFSEQQKEDFFAFLEKANAFIFHDAFPQLLLYEKSKNDRQNYFKLLPFFGVSSFMEPIWHSFLNSPSSKLLTVALIINEQHYIEQRLISNSHFQKKVYESRLFRIQEFFHFNYIVFPHRNFGQTQLIGRNVSHFAPLEKRISLGKRLYAMLFSSPSLTEEITEFCASTVHSGSRADYWPDCFSKKTGKMIYSPVLENAWGKYASNFWNQEWYQNNSVFDFFNEFTIPKILDISKRYNYTLHFLRFVSALLKLKNKITKSGHTRKKLKKGGKIMGQNHQFKPGQKAPNNGYYVEIGETGSTVNDPNQIKLKAGEEFPETKNKDRVWMPKRKP</sequence>
<evidence type="ECO:0000313" key="3">
    <source>
        <dbReference type="Proteomes" id="UP000239047"/>
    </source>
</evidence>
<dbReference type="Proteomes" id="UP000239047">
    <property type="component" value="Unassembled WGS sequence"/>
</dbReference>
<evidence type="ECO:0000313" key="2">
    <source>
        <dbReference type="EMBL" id="PPA68925.1"/>
    </source>
</evidence>
<proteinExistence type="predicted"/>
<dbReference type="Pfam" id="PF14168">
    <property type="entry name" value="YjzC"/>
    <property type="match status" value="1"/>
</dbReference>
<dbReference type="OrthoDB" id="2690514at2"/>
<gene>
    <name evidence="2" type="ORF">C4B60_18600</name>
</gene>
<feature type="compositionally biased region" description="Basic and acidic residues" evidence="1">
    <location>
        <begin position="410"/>
        <end position="425"/>
    </location>
</feature>
<name>A0A2S5G7J1_9BACL</name>
<dbReference type="InterPro" id="IPR019658">
    <property type="entry name" value="DUF2515"/>
</dbReference>
<dbReference type="RefSeq" id="WP_104059541.1">
    <property type="nucleotide sequence ID" value="NZ_PREZ01000008.1"/>
</dbReference>